<keyword evidence="3" id="KW-0285">Flavoprotein</keyword>
<dbReference type="HAMAP" id="MF_00850">
    <property type="entry name" value="POX"/>
    <property type="match status" value="1"/>
</dbReference>
<comment type="caution">
    <text evidence="3">Lacks conserved residue(s) required for the propagation of feature annotation.</text>
</comment>
<reference evidence="8 9" key="1">
    <citation type="submission" date="2022-04" db="EMBL/GenBank/DDBJ databases">
        <title>Hymenobacter sp. isolated from the air.</title>
        <authorList>
            <person name="Won M."/>
            <person name="Lee C.-M."/>
            <person name="Woen H.-Y."/>
            <person name="Kwon S.-W."/>
        </authorList>
    </citation>
    <scope>NUCLEOTIDE SEQUENCE [LARGE SCALE GENOMIC DNA]</scope>
    <source>
        <strain evidence="9">5516 S-25</strain>
    </source>
</reference>
<evidence type="ECO:0000259" key="5">
    <source>
        <dbReference type="Pfam" id="PF00205"/>
    </source>
</evidence>
<keyword evidence="3" id="KW-0274">FAD</keyword>
<comment type="catalytic activity">
    <reaction evidence="3">
        <text>a ubiquinone + pyruvate + H2O = a ubiquinol + acetate + CO2</text>
        <dbReference type="Rhea" id="RHEA:27405"/>
        <dbReference type="Rhea" id="RHEA-COMP:9565"/>
        <dbReference type="Rhea" id="RHEA-COMP:9566"/>
        <dbReference type="ChEBI" id="CHEBI:15361"/>
        <dbReference type="ChEBI" id="CHEBI:15377"/>
        <dbReference type="ChEBI" id="CHEBI:16389"/>
        <dbReference type="ChEBI" id="CHEBI:16526"/>
        <dbReference type="ChEBI" id="CHEBI:17976"/>
        <dbReference type="ChEBI" id="CHEBI:30089"/>
        <dbReference type="EC" id="1.2.5.1"/>
    </reaction>
</comment>
<evidence type="ECO:0000256" key="2">
    <source>
        <dbReference type="ARBA" id="ARBA00023052"/>
    </source>
</evidence>
<comment type="subcellular location">
    <subcellularLocation>
        <location evidence="3">Cell membrane</location>
        <topology evidence="3">Peripheral membrane protein</topology>
        <orientation evidence="3">Cytoplasmic side</orientation>
    </subcellularLocation>
</comment>
<dbReference type="Gene3D" id="3.40.50.970">
    <property type="match status" value="2"/>
</dbReference>
<keyword evidence="3" id="KW-0460">Magnesium</keyword>
<dbReference type="InterPro" id="IPR012000">
    <property type="entry name" value="Thiamin_PyroP_enz_cen_dom"/>
</dbReference>
<dbReference type="Pfam" id="PF02776">
    <property type="entry name" value="TPP_enzyme_N"/>
    <property type="match status" value="1"/>
</dbReference>
<feature type="domain" description="Thiamine pyrophosphate enzyme N-terminal TPP-binding" evidence="7">
    <location>
        <begin position="5"/>
        <end position="115"/>
    </location>
</feature>
<comment type="similarity">
    <text evidence="1 3 4">Belongs to the TPP enzyme family.</text>
</comment>
<feature type="binding site" evidence="3">
    <location>
        <position position="293"/>
    </location>
    <ligand>
        <name>FAD</name>
        <dbReference type="ChEBI" id="CHEBI:57692"/>
    </ligand>
</feature>
<dbReference type="EMBL" id="CP095848">
    <property type="protein sequence ID" value="UPL48190.1"/>
    <property type="molecule type" value="Genomic_DNA"/>
</dbReference>
<feature type="binding site" evidence="3">
    <location>
        <begin position="436"/>
        <end position="438"/>
    </location>
    <ligand>
        <name>thiamine diphosphate</name>
        <dbReference type="ChEBI" id="CHEBI:58937"/>
    </ligand>
</feature>
<organism evidence="8 9">
    <name type="scientific">Hymenobacter sublimis</name>
    <dbReference type="NCBI Taxonomy" id="2933777"/>
    <lineage>
        <taxon>Bacteria</taxon>
        <taxon>Pseudomonadati</taxon>
        <taxon>Bacteroidota</taxon>
        <taxon>Cytophagia</taxon>
        <taxon>Cytophagales</taxon>
        <taxon>Hymenobacteraceae</taxon>
        <taxon>Hymenobacter</taxon>
    </lineage>
</organism>
<evidence type="ECO:0000256" key="4">
    <source>
        <dbReference type="RuleBase" id="RU362132"/>
    </source>
</evidence>
<dbReference type="GO" id="GO:0052737">
    <property type="term" value="F:pyruvate dehydrogenase (quinone) activity"/>
    <property type="evidence" value="ECO:0007669"/>
    <property type="project" value="UniProtKB-EC"/>
</dbReference>
<feature type="binding site" evidence="3">
    <location>
        <begin position="275"/>
        <end position="279"/>
    </location>
    <ligand>
        <name>FAD</name>
        <dbReference type="ChEBI" id="CHEBI:57692"/>
    </ligand>
</feature>
<comment type="subunit">
    <text evidence="3">Homotetramer.</text>
</comment>
<comment type="domain">
    <text evidence="3">Has 4 domains; the Pyr domain which binds the pyrimidine moiety of the thiamine pyrophosphate cofactor, the FAD-binding domain, the PP-binding domain which binds the pyrophosphate portion of thiamine pyrophosphate and the C-terminal membrane binding region. The C-terminus is held closely against the rest of the protein and covers the active site; during activation it unfolds from the rest of the protein and forms an amphipathic helix upon membrane binding, exposing the active site.</text>
</comment>
<feature type="domain" description="Thiamine pyrophosphate enzyme central" evidence="5">
    <location>
        <begin position="192"/>
        <end position="320"/>
    </location>
</feature>
<evidence type="ECO:0000313" key="9">
    <source>
        <dbReference type="Proteomes" id="UP000829647"/>
    </source>
</evidence>
<dbReference type="PROSITE" id="PS00187">
    <property type="entry name" value="TPP_ENZYMES"/>
    <property type="match status" value="1"/>
</dbReference>
<dbReference type="NCBIfam" id="NF006591">
    <property type="entry name" value="PRK09124.1"/>
    <property type="match status" value="1"/>
</dbReference>
<keyword evidence="3" id="KW-0472">Membrane</keyword>
<dbReference type="Pfam" id="PF00205">
    <property type="entry name" value="TPP_enzyme_M"/>
    <property type="match status" value="1"/>
</dbReference>
<evidence type="ECO:0000256" key="1">
    <source>
        <dbReference type="ARBA" id="ARBA00007812"/>
    </source>
</evidence>
<keyword evidence="3" id="KW-0479">Metal-binding</keyword>
<feature type="binding site" evidence="3">
    <location>
        <position position="463"/>
    </location>
    <ligand>
        <name>Mg(2+)</name>
        <dbReference type="ChEBI" id="CHEBI:18420"/>
    </ligand>
</feature>
<dbReference type="RefSeq" id="WP_247974694.1">
    <property type="nucleotide sequence ID" value="NZ_CP095848.1"/>
</dbReference>
<feature type="binding site" evidence="3">
    <location>
        <position position="51"/>
    </location>
    <ligand>
        <name>thiamine diphosphate</name>
        <dbReference type="ChEBI" id="CHEBI:58937"/>
    </ligand>
</feature>
<keyword evidence="3" id="KW-1003">Cell membrane</keyword>
<protein>
    <recommendedName>
        <fullName evidence="3">Pyruvate dehydrogenase [ubiquinone]</fullName>
        <ecNumber evidence="3">1.2.5.1</ecNumber>
    </recommendedName>
    <alternativeName>
        <fullName evidence="3">Pyruvate oxidase</fullName>
        <shortName evidence="3">POX</shortName>
    </alternativeName>
    <alternativeName>
        <fullName evidence="3">Pyruvate:ubiquinone-8 oxidoreductase</fullName>
    </alternativeName>
</protein>
<keyword evidence="3 8" id="KW-0560">Oxidoreductase</keyword>
<dbReference type="InterPro" id="IPR047210">
    <property type="entry name" value="TPP_PYR_POXB-like"/>
</dbReference>
<accession>A0ABY4J5S3</accession>
<comment type="cofactor">
    <cofactor evidence="3">
        <name>thiamine diphosphate</name>
        <dbReference type="ChEBI" id="CHEBI:58937"/>
    </cofactor>
    <text evidence="3">Binds 1 thiamine pyrophosphate per subunit.</text>
</comment>
<evidence type="ECO:0000259" key="7">
    <source>
        <dbReference type="Pfam" id="PF02776"/>
    </source>
</evidence>
<feature type="site" description="Moves into active site upon enzyme activation, plays a role in electron transfer" evidence="3">
    <location>
        <position position="468"/>
    </location>
</feature>
<dbReference type="CDD" id="cd02014">
    <property type="entry name" value="TPP_POX"/>
    <property type="match status" value="1"/>
</dbReference>
<comment type="cofactor">
    <cofactor evidence="3">
        <name>FAD</name>
        <dbReference type="ChEBI" id="CHEBI:57692"/>
    </cofactor>
    <text evidence="3">Binds 1 FAD per subunit.</text>
</comment>
<dbReference type="CDD" id="cd07039">
    <property type="entry name" value="TPP_PYR_POX"/>
    <property type="match status" value="1"/>
</dbReference>
<feature type="region of interest" description="FAD-binding domain" evidence="3">
    <location>
        <begin position="184"/>
        <end position="335"/>
    </location>
</feature>
<evidence type="ECO:0000259" key="6">
    <source>
        <dbReference type="Pfam" id="PF02775"/>
    </source>
</evidence>
<keyword evidence="3 8" id="KW-0830">Ubiquinone</keyword>
<dbReference type="InterPro" id="IPR011766">
    <property type="entry name" value="TPP_enzyme_TPP-bd"/>
</dbReference>
<dbReference type="Gene3D" id="3.40.50.1220">
    <property type="entry name" value="TPP-binding domain"/>
    <property type="match status" value="1"/>
</dbReference>
<feature type="binding site" evidence="3">
    <location>
        <begin position="252"/>
        <end position="255"/>
    </location>
    <ligand>
        <name>FAD</name>
        <dbReference type="ChEBI" id="CHEBI:57692"/>
    </ligand>
</feature>
<keyword evidence="2 3" id="KW-0786">Thiamine pyrophosphate</keyword>
<feature type="region of interest" description="Membrane-binding domain" evidence="3">
    <location>
        <begin position="534"/>
        <end position="575"/>
    </location>
</feature>
<feature type="domain" description="Thiamine pyrophosphate enzyme TPP-binding" evidence="6">
    <location>
        <begin position="382"/>
        <end position="527"/>
    </location>
</feature>
<keyword evidence="9" id="KW-1185">Reference proteome</keyword>
<comment type="activity regulation">
    <text evidence="3">The C-terminus inhibits activity; it has to move for the enzyme to be active. Activated by lipid-binding, which occurs via the C-terminus.</text>
</comment>
<dbReference type="SUPFAM" id="SSF52518">
    <property type="entry name" value="Thiamin diphosphate-binding fold (THDP-binding)"/>
    <property type="match status" value="2"/>
</dbReference>
<dbReference type="PANTHER" id="PTHR42981">
    <property type="entry name" value="PYRUVATE DEHYDROGENASE [UBIQUINONE]"/>
    <property type="match status" value="1"/>
</dbReference>
<comment type="cofactor">
    <cofactor evidence="3">
        <name>Mg(2+)</name>
        <dbReference type="ChEBI" id="CHEBI:18420"/>
    </cofactor>
    <text evidence="3">Binds 1 Mg(2+) ion per subunit.</text>
</comment>
<feature type="binding site" evidence="3">
    <location>
        <position position="436"/>
    </location>
    <ligand>
        <name>Mg(2+)</name>
        <dbReference type="ChEBI" id="CHEBI:18420"/>
    </ligand>
</feature>
<proteinExistence type="inferred from homology"/>
<keyword evidence="3 8" id="KW-0670">Pyruvate</keyword>
<dbReference type="InterPro" id="IPR000399">
    <property type="entry name" value="TPP-bd_CS"/>
</dbReference>
<keyword evidence="3" id="KW-0547">Nucleotide-binding</keyword>
<comment type="function">
    <text evidence="3">A peripheral cell membrane enzyme that catalyzes the oxidative decarboxylation of pyruvate to form acetate and CO(2). It channels electrons from the cytoplasm to the respiratory chain at the cell membrane via ubiquinone.</text>
</comment>
<dbReference type="SUPFAM" id="SSF52467">
    <property type="entry name" value="DHS-like NAD/FAD-binding domain"/>
    <property type="match status" value="1"/>
</dbReference>
<feature type="binding site" evidence="3">
    <location>
        <begin position="409"/>
        <end position="411"/>
    </location>
    <ligand>
        <name>thiamine diphosphate</name>
        <dbReference type="ChEBI" id="CHEBI:58937"/>
    </ligand>
</feature>
<gene>
    <name evidence="3 8" type="primary">poxB</name>
    <name evidence="8" type="ORF">MWH26_13445</name>
</gene>
<dbReference type="InterPro" id="IPR047211">
    <property type="entry name" value="POXB-like"/>
</dbReference>
<sequence>MAKKTVSEIIVDTLQAAGVTRVYGVVGDSLNGITEEIRKREGIEWIHVRNEEAGAFAAGAEAHVTGALAVCAGSCGPGNTHLLNGLYDCHRSRVPVLALAAQIPSVEIGTQYFQETHPENTFKECSHYCELISHPDQTVRTTEIAVQTALTKRGVAVIVVPGDISHQKAEAPEPRLPVLRSKATLVPAMDDIRAAADLLNLSDKVTIMAGAGCAEAHAELLQVAEALGAPVVHALRGKEYVEPNNPYDVGLTGLLGFASGYEALMEADAMLMLGTDFPYAQFLPQEARTVQVDVRGEHIGRRTRVEVGLIGDVAATLRALLPLLNRKQDRHHLEKALANYRDTRDNLDELATGEPGDTSMHPQYVTRLLNEQAAENAIFTCDVGTPTIWAARYLRMNGQRRLVGSFNHGSMANAMPQALGAQLAFPGRQVIALAGDGGFAMLMGELLTLRQLKTPVKVVIYNNNSLGFVELEMKAAGILEYGTELENPNFAALAEAAGVRGIRVADPADLPGAIAEMLAHPGPVVLDAVVKRAELSMPPTIQKEQILGFSLYTLKAIMSGRGDEVLELAKTNLLR</sequence>
<dbReference type="InterPro" id="IPR029035">
    <property type="entry name" value="DHS-like_NAD/FAD-binding_dom"/>
</dbReference>
<name>A0ABY4J5S3_9BACT</name>
<dbReference type="InterPro" id="IPR044261">
    <property type="entry name" value="Pyruvate_dehydrogenase"/>
</dbReference>
<dbReference type="InterPro" id="IPR012001">
    <property type="entry name" value="Thiamin_PyroP_enz_TPP-bd_dom"/>
</dbReference>
<evidence type="ECO:0000313" key="8">
    <source>
        <dbReference type="EMBL" id="UPL48190.1"/>
    </source>
</evidence>
<dbReference type="EC" id="1.2.5.1" evidence="3"/>
<evidence type="ECO:0000256" key="3">
    <source>
        <dbReference type="HAMAP-Rule" id="MF_00850"/>
    </source>
</evidence>
<dbReference type="InterPro" id="IPR047212">
    <property type="entry name" value="TPP_POXB-like"/>
</dbReference>
<keyword evidence="3" id="KW-0446">Lipid-binding</keyword>
<dbReference type="InterPro" id="IPR029061">
    <property type="entry name" value="THDP-binding"/>
</dbReference>
<dbReference type="Pfam" id="PF02775">
    <property type="entry name" value="TPP_enzyme_C"/>
    <property type="match status" value="1"/>
</dbReference>
<dbReference type="Proteomes" id="UP000829647">
    <property type="component" value="Chromosome"/>
</dbReference>
<feature type="binding site" evidence="3">
    <location>
        <begin position="463"/>
        <end position="469"/>
    </location>
    <ligand>
        <name>thiamine diphosphate</name>
        <dbReference type="ChEBI" id="CHEBI:58937"/>
    </ligand>
</feature>
<dbReference type="PANTHER" id="PTHR42981:SF2">
    <property type="entry name" value="PYRUVATE DEHYDROGENASE [UBIQUINONE]"/>
    <property type="match status" value="1"/>
</dbReference>